<keyword evidence="4" id="KW-1185">Reference proteome</keyword>
<dbReference type="AlphaFoldDB" id="D2PY77"/>
<dbReference type="STRING" id="479435.Kfla_6448"/>
<evidence type="ECO:0000313" key="3">
    <source>
        <dbReference type="EMBL" id="ADB35445.1"/>
    </source>
</evidence>
<feature type="domain" description="DUF2520" evidence="2">
    <location>
        <begin position="126"/>
        <end position="248"/>
    </location>
</feature>
<dbReference type="PANTHER" id="PTHR40459:SF1">
    <property type="entry name" value="CONSERVED HYPOTHETICAL ALANINE AND LEUCINE RICH PROTEIN"/>
    <property type="match status" value="1"/>
</dbReference>
<dbReference type="Pfam" id="PF10728">
    <property type="entry name" value="DUF2520"/>
    <property type="match status" value="1"/>
</dbReference>
<proteinExistence type="predicted"/>
<name>D2PY77_KRIFD</name>
<dbReference type="InterPro" id="IPR019665">
    <property type="entry name" value="OxRdtase/DH_put_Rossmann_dom"/>
</dbReference>
<dbReference type="Pfam" id="PF10727">
    <property type="entry name" value="Rossmann-like"/>
    <property type="match status" value="1"/>
</dbReference>
<gene>
    <name evidence="3" type="ordered locus">Kfla_6448</name>
</gene>
<accession>D2PY77</accession>
<feature type="domain" description="Putative oxidoreductase/dehydrogenase Rossmann-like" evidence="1">
    <location>
        <begin position="4"/>
        <end position="111"/>
    </location>
</feature>
<dbReference type="Proteomes" id="UP000007967">
    <property type="component" value="Chromosome"/>
</dbReference>
<dbReference type="SUPFAM" id="SSF48179">
    <property type="entry name" value="6-phosphogluconate dehydrogenase C-terminal domain-like"/>
    <property type="match status" value="1"/>
</dbReference>
<sequence>MERIGIIGAGRAGSALGAALASAGYPVTGVSARSRVSLDRAAELLPDVPVLPPDEVTARADVVLLGVPDDRIGTVAATLPLAPDQYVVHLSGAHGTAVLGDVAAVPVALHPSMTFPGGAVDLRRVVFTATAPPAAEDLVERLVKGLGASVQWIGEQHRALYHAGIVHGANHLITLVAQALDLLRETGIADPAGTLRPLLTASLDNTLRSGHDALTGPIARGDVDTVAAHLAVLRGRTASTYAELARATVERVTDDGRIDAATATRYAELLDRQQAPERDRTREAPR</sequence>
<dbReference type="Gene3D" id="1.10.1040.20">
    <property type="entry name" value="ProC-like, C-terminal domain"/>
    <property type="match status" value="1"/>
</dbReference>
<dbReference type="KEGG" id="kfl:Kfla_6448"/>
<dbReference type="PANTHER" id="PTHR40459">
    <property type="entry name" value="CONSERVED HYPOTHETICAL ALANINE AND LEUCINE RICH PROTEIN"/>
    <property type="match status" value="1"/>
</dbReference>
<dbReference type="Gene3D" id="3.40.50.720">
    <property type="entry name" value="NAD(P)-binding Rossmann-like Domain"/>
    <property type="match status" value="1"/>
</dbReference>
<protein>
    <submittedName>
        <fullName evidence="3">NADP oxidoreductase coenzyme F420-dependent</fullName>
    </submittedName>
</protein>
<organism evidence="3 4">
    <name type="scientific">Kribbella flavida (strain DSM 17836 / JCM 10339 / NBRC 14399)</name>
    <dbReference type="NCBI Taxonomy" id="479435"/>
    <lineage>
        <taxon>Bacteria</taxon>
        <taxon>Bacillati</taxon>
        <taxon>Actinomycetota</taxon>
        <taxon>Actinomycetes</taxon>
        <taxon>Propionibacteriales</taxon>
        <taxon>Kribbellaceae</taxon>
        <taxon>Kribbella</taxon>
    </lineage>
</organism>
<dbReference type="HOGENOM" id="CLU_055635_0_0_11"/>
<dbReference type="InterPro" id="IPR037108">
    <property type="entry name" value="TM1727-like_C_sf"/>
</dbReference>
<dbReference type="InterPro" id="IPR008927">
    <property type="entry name" value="6-PGluconate_DH-like_C_sf"/>
</dbReference>
<dbReference type="OrthoDB" id="8650434at2"/>
<dbReference type="InterPro" id="IPR036291">
    <property type="entry name" value="NAD(P)-bd_dom_sf"/>
</dbReference>
<dbReference type="RefSeq" id="WP_012923997.1">
    <property type="nucleotide sequence ID" value="NC_013729.1"/>
</dbReference>
<reference evidence="4" key="1">
    <citation type="submission" date="2009-09" db="EMBL/GenBank/DDBJ databases">
        <title>The complete genome of Kribbella flavida DSM 17836.</title>
        <authorList>
            <consortium name="US DOE Joint Genome Institute (JGI-PGF)"/>
            <person name="Lucas S."/>
            <person name="Copeland A."/>
            <person name="Lapidus A."/>
            <person name="Glavina del Rio T."/>
            <person name="Dalin E."/>
            <person name="Tice H."/>
            <person name="Bruce D."/>
            <person name="Goodwin L."/>
            <person name="Pitluck S."/>
            <person name="Kyrpides N."/>
            <person name="Mavromatis K."/>
            <person name="Ivanova N."/>
            <person name="Saunders E."/>
            <person name="Brettin T."/>
            <person name="Detter J.C."/>
            <person name="Han C."/>
            <person name="Larimer F."/>
            <person name="Land M."/>
            <person name="Hauser L."/>
            <person name="Markowitz V."/>
            <person name="Cheng J.-F."/>
            <person name="Hugenholtz P."/>
            <person name="Woyke T."/>
            <person name="Wu D."/>
            <person name="Pukall R."/>
            <person name="Klenk H.-P."/>
            <person name="Eisen J.A."/>
        </authorList>
    </citation>
    <scope>NUCLEOTIDE SEQUENCE [LARGE SCALE GENOMIC DNA]</scope>
    <source>
        <strain evidence="4">DSM 17836 / JCM 10339 / NBRC 14399</strain>
    </source>
</reference>
<reference evidence="3 4" key="2">
    <citation type="journal article" date="2010" name="Stand. Genomic Sci.">
        <title>Complete genome sequence of Kribbella flavida type strain (IFO 14399).</title>
        <authorList>
            <person name="Pukall R."/>
            <person name="Lapidus A."/>
            <person name="Glavina Del Rio T."/>
            <person name="Copeland A."/>
            <person name="Tice H."/>
            <person name="Cheng J.-F."/>
            <person name="Lucas S."/>
            <person name="Chen F."/>
            <person name="Nolan M."/>
            <person name="LaButti K."/>
            <person name="Pati A."/>
            <person name="Ivanova N."/>
            <person name="Mavrommatis K."/>
            <person name="Mikhailova N."/>
            <person name="Pitluck S."/>
            <person name="Bruce D."/>
            <person name="Goodwin L."/>
            <person name="Land M."/>
            <person name="Hauser L."/>
            <person name="Chang Y.-J."/>
            <person name="Jeffries C.D."/>
            <person name="Chen A."/>
            <person name="Palaniappan K."/>
            <person name="Chain P."/>
            <person name="Rohde M."/>
            <person name="Goeker M."/>
            <person name="Bristow J."/>
            <person name="Eisen J.A."/>
            <person name="Markowitz V."/>
            <person name="Hugenholtz P."/>
            <person name="Kyrpides N.C."/>
            <person name="Klenk H.-P."/>
            <person name="Brettin T."/>
        </authorList>
    </citation>
    <scope>NUCLEOTIDE SEQUENCE [LARGE SCALE GENOMIC DNA]</scope>
    <source>
        <strain evidence="4">DSM 17836 / JCM 10339 / NBRC 14399</strain>
    </source>
</reference>
<evidence type="ECO:0000259" key="1">
    <source>
        <dbReference type="Pfam" id="PF10727"/>
    </source>
</evidence>
<dbReference type="eggNOG" id="COG5495">
    <property type="taxonomic scope" value="Bacteria"/>
</dbReference>
<dbReference type="EMBL" id="CP001736">
    <property type="protein sequence ID" value="ADB35445.1"/>
    <property type="molecule type" value="Genomic_DNA"/>
</dbReference>
<dbReference type="InterPro" id="IPR018931">
    <property type="entry name" value="DUF2520"/>
</dbReference>
<evidence type="ECO:0000259" key="2">
    <source>
        <dbReference type="Pfam" id="PF10728"/>
    </source>
</evidence>
<dbReference type="SUPFAM" id="SSF51735">
    <property type="entry name" value="NAD(P)-binding Rossmann-fold domains"/>
    <property type="match status" value="1"/>
</dbReference>
<evidence type="ECO:0000313" key="4">
    <source>
        <dbReference type="Proteomes" id="UP000007967"/>
    </source>
</evidence>